<organism evidence="1 2">
    <name type="scientific">Meloidogyne enterolobii</name>
    <name type="common">Root-knot nematode worm</name>
    <name type="synonym">Meloidogyne mayaguensis</name>
    <dbReference type="NCBI Taxonomy" id="390850"/>
    <lineage>
        <taxon>Eukaryota</taxon>
        <taxon>Metazoa</taxon>
        <taxon>Ecdysozoa</taxon>
        <taxon>Nematoda</taxon>
        <taxon>Chromadorea</taxon>
        <taxon>Rhabditida</taxon>
        <taxon>Tylenchina</taxon>
        <taxon>Tylenchomorpha</taxon>
        <taxon>Tylenchoidea</taxon>
        <taxon>Meloidogynidae</taxon>
        <taxon>Meloidogyninae</taxon>
        <taxon>Meloidogyne</taxon>
    </lineage>
</organism>
<sequence length="833" mass="95302">MRGKAKVLLLPFNFVCLALILASFFDKNVAYNEDKLMATIQQNLIYSLFPGDKFPQTRYTFNADYGFEDWRFNQLVNIAEMDNTGMPRGSTQSNDVLMYDEWNYLQNTGNSGVFNGVFDIAVANLSHKVALFTSNNDNINSCDANDVENDLKEYDRIQNKTKKSLGDGREERKIILSRRKKWLSKICQCFDPSTSPHHTSHHEPSTSHHEISPPNTKNHCEALIQLIIRCKVFIRDLHSEGAEGSLIDIFSFMNNHEELGNLIQILNLSKIQSRALDKAINERIYQEHLKNKMRKGYKNAIVQGAGSVGLYAAYKLFIGGVNVTLVNDRSEEYIRNRVVFFDRKWMSQLRFFLGTEFDKLFIDKQNGEKSLGRILDGDIGFVSIKNMETALKERLKKLSEYIIKKEGKQGNLFLNLLYETAVLDINTQHGKSFAVLGTPAKQFNPSAQTFLQYVANENFNGDYQQAHDHIFQNYLEEIKQHFGHESPYFAYTRYKGDNAVEYINAETLAQLQVEGKAFGIRNLGEELREIGGIPIETSFGRNDVGIPFDLFFCAGGANDQIRNKFLEPAKQLTESKNYGVVIFNKEKPNIKVFEDSAAFYRDPMAGMRKHLVKQDFNGLIRQADFLSDRLKSKYKNLTKMILQDEQIVVRLFESNPTLHIASITPRALVEFIREFNRERGNRANELRDAENKLYSELTFMGNLEHWYKLTEVKDKHEEVLKHYDDFHDELQKKWARALFSYTFSTRHPERFEREEVVIEGEASTSTGITEEPNQILKFDPHSANTSTFWVAIYGIGNPVAKIDGSSAIIAAIGDANTSAHFMTASGISTGKFC</sequence>
<dbReference type="EMBL" id="CAVMJV010000080">
    <property type="protein sequence ID" value="CAK5090120.1"/>
    <property type="molecule type" value="Genomic_DNA"/>
</dbReference>
<dbReference type="Proteomes" id="UP001497535">
    <property type="component" value="Unassembled WGS sequence"/>
</dbReference>
<name>A0ACB1AF88_MELEN</name>
<keyword evidence="2" id="KW-1185">Reference proteome</keyword>
<reference evidence="1" key="1">
    <citation type="submission" date="2023-11" db="EMBL/GenBank/DDBJ databases">
        <authorList>
            <person name="Poullet M."/>
        </authorList>
    </citation>
    <scope>NUCLEOTIDE SEQUENCE</scope>
    <source>
        <strain evidence="1">E1834</strain>
    </source>
</reference>
<comment type="caution">
    <text evidence="1">The sequence shown here is derived from an EMBL/GenBank/DDBJ whole genome shotgun (WGS) entry which is preliminary data.</text>
</comment>
<accession>A0ACB1AF88</accession>
<evidence type="ECO:0000313" key="2">
    <source>
        <dbReference type="Proteomes" id="UP001497535"/>
    </source>
</evidence>
<gene>
    <name evidence="1" type="ORF">MENTE1834_LOCUS37888</name>
</gene>
<proteinExistence type="predicted"/>
<protein>
    <submittedName>
        <fullName evidence="1">Uncharacterized protein</fullName>
    </submittedName>
</protein>
<evidence type="ECO:0000313" key="1">
    <source>
        <dbReference type="EMBL" id="CAK5090120.1"/>
    </source>
</evidence>